<dbReference type="GO" id="GO:0035438">
    <property type="term" value="F:cyclic-di-GMP binding"/>
    <property type="evidence" value="ECO:0007669"/>
    <property type="project" value="InterPro"/>
</dbReference>
<dbReference type="KEGG" id="ster:AOA14_16405"/>
<dbReference type="Proteomes" id="UP000076234">
    <property type="component" value="Chromosome"/>
</dbReference>
<evidence type="ECO:0000313" key="4">
    <source>
        <dbReference type="Proteomes" id="UP000076234"/>
    </source>
</evidence>
<reference evidence="4" key="1">
    <citation type="submission" date="2015-11" db="EMBL/GenBank/DDBJ databases">
        <title>Complete genome sequence of a polyethylene glycol-degrading strain Sphingopyxis terrae strain 203-1 (NBRC 15098).</title>
        <authorList>
            <person name="Yoshiyuki O."/>
            <person name="Shouta N."/>
            <person name="Nagata Y."/>
            <person name="Numata M."/>
            <person name="Tsuchikane K."/>
            <person name="Hosoyama A."/>
            <person name="Yamazoe A."/>
            <person name="Tsuda M."/>
            <person name="Fujita N."/>
            <person name="Kawai F."/>
        </authorList>
    </citation>
    <scope>NUCLEOTIDE SEQUENCE [LARGE SCALE GENOMIC DNA]</scope>
    <source>
        <strain evidence="4">203-1</strain>
    </source>
</reference>
<protein>
    <recommendedName>
        <fullName evidence="2">HTH cro/C1-type domain-containing protein</fullName>
    </recommendedName>
</protein>
<accession>A0A142W3S0</accession>
<dbReference type="AlphaFoldDB" id="A0A142W3S0"/>
<evidence type="ECO:0000256" key="1">
    <source>
        <dbReference type="ARBA" id="ARBA00023125"/>
    </source>
</evidence>
<dbReference type="STRING" id="1219058.AOA14_16405"/>
<dbReference type="InterPro" id="IPR009875">
    <property type="entry name" value="PilZ_domain"/>
</dbReference>
<dbReference type="SUPFAM" id="SSF47413">
    <property type="entry name" value="lambda repressor-like DNA-binding domains"/>
    <property type="match status" value="1"/>
</dbReference>
<evidence type="ECO:0000313" key="3">
    <source>
        <dbReference type="EMBL" id="AMU96187.1"/>
    </source>
</evidence>
<dbReference type="PANTHER" id="PTHR46558:SF11">
    <property type="entry name" value="HTH-TYPE TRANSCRIPTIONAL REGULATOR XRE"/>
    <property type="match status" value="1"/>
</dbReference>
<dbReference type="InterPro" id="IPR010982">
    <property type="entry name" value="Lambda_DNA-bd_dom_sf"/>
</dbReference>
<proteinExistence type="predicted"/>
<dbReference type="CDD" id="cd00093">
    <property type="entry name" value="HTH_XRE"/>
    <property type="match status" value="1"/>
</dbReference>
<organism evidence="3 4">
    <name type="scientific">Sphingopyxis terrae subsp. terrae NBRC 15098</name>
    <dbReference type="NCBI Taxonomy" id="1219058"/>
    <lineage>
        <taxon>Bacteria</taxon>
        <taxon>Pseudomonadati</taxon>
        <taxon>Pseudomonadota</taxon>
        <taxon>Alphaproteobacteria</taxon>
        <taxon>Sphingomonadales</taxon>
        <taxon>Sphingomonadaceae</taxon>
        <taxon>Sphingopyxis</taxon>
    </lineage>
</organism>
<dbReference type="Pfam" id="PF07238">
    <property type="entry name" value="PilZ"/>
    <property type="match status" value="1"/>
</dbReference>
<dbReference type="PROSITE" id="PS50943">
    <property type="entry name" value="HTH_CROC1"/>
    <property type="match status" value="1"/>
</dbReference>
<dbReference type="Pfam" id="PF13560">
    <property type="entry name" value="HTH_31"/>
    <property type="match status" value="1"/>
</dbReference>
<feature type="domain" description="HTH cro/C1-type" evidence="2">
    <location>
        <begin position="127"/>
        <end position="181"/>
    </location>
</feature>
<name>A0A142W3S0_9SPHN</name>
<dbReference type="EMBL" id="CP013342">
    <property type="protein sequence ID" value="AMU96187.1"/>
    <property type="molecule type" value="Genomic_DNA"/>
</dbReference>
<evidence type="ECO:0000259" key="2">
    <source>
        <dbReference type="PROSITE" id="PS50943"/>
    </source>
</evidence>
<dbReference type="Gene3D" id="1.10.260.40">
    <property type="entry name" value="lambda repressor-like DNA-binding domains"/>
    <property type="match status" value="1"/>
</dbReference>
<sequence>MADHLSPDPNFASERRSARRNLPLLIEGRLSDGERLAVQIYNISETGLLMECDADPKAGDRIEVDLPHAGLVSAKIVWTSGLLFGCQFRKPLSAAALSAVQLRSAATPHLDALPEERRTIAHFGARLQRLRVRKGLSQADIAAHLGVSAPSISGWEKGRARPKNARLDALADLLGVSLDELIDEPEPESIQTVIDRSREEIARAVGTSPEKVKISVEL</sequence>
<dbReference type="InterPro" id="IPR001387">
    <property type="entry name" value="Cro/C1-type_HTH"/>
</dbReference>
<dbReference type="PANTHER" id="PTHR46558">
    <property type="entry name" value="TRACRIPTIONAL REGULATORY PROTEIN-RELATED-RELATED"/>
    <property type="match status" value="1"/>
</dbReference>
<reference evidence="3 4" key="2">
    <citation type="journal article" date="2016" name="Genome Announc.">
        <title>Complete Genome Sequence of Sphingopyxis terrae Strain 203-1 (NBRC 111660), a Polyethylene Glycol Degrader.</title>
        <authorList>
            <person name="Ohtsubo Y."/>
            <person name="Nonoyama S."/>
            <person name="Nagata Y."/>
            <person name="Numata M."/>
            <person name="Tsuchikane K."/>
            <person name="Hosoyama A."/>
            <person name="Yamazoe A."/>
            <person name="Tsuda M."/>
            <person name="Fujita N."/>
            <person name="Kawai F."/>
        </authorList>
    </citation>
    <scope>NUCLEOTIDE SEQUENCE [LARGE SCALE GENOMIC DNA]</scope>
    <source>
        <strain evidence="3 4">203-1</strain>
    </source>
</reference>
<gene>
    <name evidence="3" type="ORF">AOA14_16405</name>
</gene>
<keyword evidence="1" id="KW-0238">DNA-binding</keyword>
<dbReference type="SMART" id="SM00530">
    <property type="entry name" value="HTH_XRE"/>
    <property type="match status" value="1"/>
</dbReference>
<dbReference type="SUPFAM" id="SSF141371">
    <property type="entry name" value="PilZ domain-like"/>
    <property type="match status" value="1"/>
</dbReference>
<dbReference type="GO" id="GO:0003677">
    <property type="term" value="F:DNA binding"/>
    <property type="evidence" value="ECO:0007669"/>
    <property type="project" value="UniProtKB-KW"/>
</dbReference>